<proteinExistence type="predicted"/>
<dbReference type="EMBL" id="CWHR02000008">
    <property type="protein sequence ID" value="SBO25552.1"/>
    <property type="molecule type" value="Genomic_DNA"/>
</dbReference>
<accession>A0A1A7VUC2</accession>
<reference evidence="2" key="2">
    <citation type="submission" date="2016-05" db="EMBL/GenBank/DDBJ databases">
        <authorList>
            <person name="Lavstsen T."/>
            <person name="Jespersen J.S."/>
        </authorList>
    </citation>
    <scope>NUCLEOTIDE SEQUENCE [LARGE SCALE GENOMIC DNA]</scope>
</reference>
<evidence type="ECO:0000313" key="4">
    <source>
        <dbReference type="Proteomes" id="UP000182142"/>
    </source>
</evidence>
<organism evidence="2 4">
    <name type="scientific">Plasmodium knowlesi (strain H)</name>
    <dbReference type="NCBI Taxonomy" id="5851"/>
    <lineage>
        <taxon>Eukaryota</taxon>
        <taxon>Sar</taxon>
        <taxon>Alveolata</taxon>
        <taxon>Apicomplexa</taxon>
        <taxon>Aconoidasida</taxon>
        <taxon>Haemosporida</taxon>
        <taxon>Plasmodiidae</taxon>
        <taxon>Plasmodium</taxon>
        <taxon>Plasmodium (Plasmodium)</taxon>
    </lineage>
</organism>
<name>A0A1A7VUC2_PLAKH</name>
<reference evidence="3 4" key="1">
    <citation type="submission" date="2016-05" db="EMBL/GenBank/DDBJ databases">
        <authorList>
            <person name="Sharaf H."/>
        </authorList>
    </citation>
    <scope>NUCLEOTIDE SEQUENCE [LARGE SCALE GENOMIC DNA]</scope>
    <source>
        <strain evidence="3 4">H</strain>
    </source>
</reference>
<dbReference type="EMBL" id="CWHQ02000009">
    <property type="protein sequence ID" value="SBO23805.1"/>
    <property type="molecule type" value="Genomic_DNA"/>
</dbReference>
<dbReference type="VEuPathDB" id="PlasmoDB:PKNH_0602700"/>
<sequence>MACSPVNSLSKMKRKMKLKFLRKKKNFFKLYVDKNYLVMDVRSLEKSSKDDVENLDTKKRIMNMLIMSNYYYILSSAKIYFKHFKRLKCYKIIKKKFIHRENTFLTEDINFRIMSRIANRVSYSDLLKETEKEKNIYMANFKDTNTKKETHIDGTCEDDPTHHYLLDSFEANYRGILDTASTKNRNSISSELQDFYYMQKKELIFSHYRLYRRSLNNNFELFFK</sequence>
<dbReference type="Proteomes" id="UP000182142">
    <property type="component" value="Unassembled WGS sequence"/>
</dbReference>
<evidence type="ECO:0000313" key="1">
    <source>
        <dbReference type="EMBL" id="SBO23805.1"/>
    </source>
</evidence>
<gene>
    <name evidence="1" type="ORF">PKNA1_C2_0602700</name>
    <name evidence="2" type="ORF">PKNA1_H1_0602700</name>
</gene>
<evidence type="ECO:0000313" key="3">
    <source>
        <dbReference type="Proteomes" id="UP000182128"/>
    </source>
</evidence>
<dbReference type="OrthoDB" id="385189at2759"/>
<dbReference type="Proteomes" id="UP000182128">
    <property type="component" value="Unassembled WGS sequence"/>
</dbReference>
<protein>
    <submittedName>
        <fullName evidence="2">Uncharacterized protein</fullName>
    </submittedName>
</protein>
<dbReference type="AlphaFoldDB" id="A0A1A7VUC2"/>
<evidence type="ECO:0000313" key="2">
    <source>
        <dbReference type="EMBL" id="SBO25552.1"/>
    </source>
</evidence>